<keyword evidence="4 7" id="KW-0812">Transmembrane</keyword>
<dbReference type="GO" id="GO:0004605">
    <property type="term" value="F:phosphatidate cytidylyltransferase activity"/>
    <property type="evidence" value="ECO:0007669"/>
    <property type="project" value="UniProtKB-EC"/>
</dbReference>
<dbReference type="RefSeq" id="WP_133612514.1">
    <property type="nucleotide sequence ID" value="NZ_SNYW01000006.1"/>
</dbReference>
<sequence>MNYLDITPNVAIAVAAVIGLLAVATAIAWPQRKKKQELWLRTRTWWVIVLLIAASIALPSWVPVALFGLISFLAFKEFVTLIPTRRADHRVLFWAYFAIPIQYYWVSVGWYGVFIIFIPVYMFLALPLRMVIAGETQGFIKAAGTLHWGLMVTVFSLSHAAYLLALPHEVNPLAGGDGLLLYLLLLTEINDVGQYCSGKLLGRHKVVPKVSPNKTIEGLLGGVAITTLVAVLAAPYLTPLSWLQAATIGCVLALAGFAGDVTVSAVKRDLKLKDSGSLLPGHGGVLDRVDSLTFTAPLFFHMIYYLHY</sequence>
<dbReference type="PANTHER" id="PTHR43535:SF1">
    <property type="entry name" value="PHOSPHATIDATE CYTIDYLYLTRANSFERASE"/>
    <property type="match status" value="1"/>
</dbReference>
<dbReference type="GO" id="GO:0005886">
    <property type="term" value="C:plasma membrane"/>
    <property type="evidence" value="ECO:0007669"/>
    <property type="project" value="TreeGrafter"/>
</dbReference>
<keyword evidence="3 7" id="KW-0808">Transferase</keyword>
<evidence type="ECO:0000313" key="10">
    <source>
        <dbReference type="Proteomes" id="UP000295783"/>
    </source>
</evidence>
<comment type="similarity">
    <text evidence="2 7">Belongs to the CDS family.</text>
</comment>
<proteinExistence type="inferred from homology"/>
<evidence type="ECO:0000313" key="9">
    <source>
        <dbReference type="EMBL" id="TDQ84493.1"/>
    </source>
</evidence>
<keyword evidence="7 9" id="KW-0548">Nucleotidyltransferase</keyword>
<feature type="transmembrane region" description="Helical" evidence="8">
    <location>
        <begin position="44"/>
        <end position="75"/>
    </location>
</feature>
<dbReference type="PROSITE" id="PS01315">
    <property type="entry name" value="CDS"/>
    <property type="match status" value="1"/>
</dbReference>
<dbReference type="UniPathway" id="UPA00557">
    <property type="reaction ID" value="UER00614"/>
</dbReference>
<reference evidence="9 10" key="1">
    <citation type="submission" date="2019-03" db="EMBL/GenBank/DDBJ databases">
        <title>Genomic Encyclopedia of Type Strains, Phase III (KMG-III): the genomes of soil and plant-associated and newly described type strains.</title>
        <authorList>
            <person name="Whitman W."/>
        </authorList>
    </citation>
    <scope>NUCLEOTIDE SEQUENCE [LARGE SCALE GENOMIC DNA]</scope>
    <source>
        <strain evidence="9 10">CGMCC 1.7660</strain>
    </source>
</reference>
<comment type="pathway">
    <text evidence="7">Phospholipid metabolism; CDP-diacylglycerol biosynthesis; CDP-diacylglycerol from sn-glycerol 3-phosphate: step 3/3.</text>
</comment>
<feature type="transmembrane region" description="Helical" evidence="8">
    <location>
        <begin position="111"/>
        <end position="132"/>
    </location>
</feature>
<keyword evidence="6 8" id="KW-0472">Membrane</keyword>
<dbReference type="GO" id="GO:0016024">
    <property type="term" value="P:CDP-diacylglycerol biosynthetic process"/>
    <property type="evidence" value="ECO:0007669"/>
    <property type="project" value="UniProtKB-UniPathway"/>
</dbReference>
<dbReference type="GO" id="GO:0009273">
    <property type="term" value="P:peptidoglycan-based cell wall biogenesis"/>
    <property type="evidence" value="ECO:0007669"/>
    <property type="project" value="TreeGrafter"/>
</dbReference>
<name>A0A4R6WYH1_9PROT</name>
<dbReference type="EMBL" id="SNYW01000006">
    <property type="protein sequence ID" value="TDQ84493.1"/>
    <property type="molecule type" value="Genomic_DNA"/>
</dbReference>
<accession>A0A4R6WYH1</accession>
<evidence type="ECO:0000256" key="3">
    <source>
        <dbReference type="ARBA" id="ARBA00022679"/>
    </source>
</evidence>
<dbReference type="OrthoDB" id="9799199at2"/>
<evidence type="ECO:0000256" key="6">
    <source>
        <dbReference type="ARBA" id="ARBA00023136"/>
    </source>
</evidence>
<feature type="transmembrane region" description="Helical" evidence="8">
    <location>
        <begin position="242"/>
        <end position="263"/>
    </location>
</feature>
<evidence type="ECO:0000256" key="1">
    <source>
        <dbReference type="ARBA" id="ARBA00004141"/>
    </source>
</evidence>
<evidence type="ECO:0000256" key="7">
    <source>
        <dbReference type="RuleBase" id="RU003938"/>
    </source>
</evidence>
<evidence type="ECO:0000256" key="2">
    <source>
        <dbReference type="ARBA" id="ARBA00010185"/>
    </source>
</evidence>
<evidence type="ECO:0000256" key="5">
    <source>
        <dbReference type="ARBA" id="ARBA00022989"/>
    </source>
</evidence>
<evidence type="ECO:0000256" key="8">
    <source>
        <dbReference type="SAM" id="Phobius"/>
    </source>
</evidence>
<evidence type="ECO:0000256" key="4">
    <source>
        <dbReference type="ARBA" id="ARBA00022692"/>
    </source>
</evidence>
<protein>
    <recommendedName>
        <fullName evidence="7">Phosphatidate cytidylyltransferase</fullName>
        <ecNumber evidence="7">2.7.7.41</ecNumber>
    </recommendedName>
</protein>
<keyword evidence="10" id="KW-1185">Reference proteome</keyword>
<comment type="caution">
    <text evidence="9">The sequence shown here is derived from an EMBL/GenBank/DDBJ whole genome shotgun (WGS) entry which is preliminary data.</text>
</comment>
<comment type="catalytic activity">
    <reaction evidence="7">
        <text>a 1,2-diacyl-sn-glycero-3-phosphate + CTP + H(+) = a CDP-1,2-diacyl-sn-glycerol + diphosphate</text>
        <dbReference type="Rhea" id="RHEA:16229"/>
        <dbReference type="ChEBI" id="CHEBI:15378"/>
        <dbReference type="ChEBI" id="CHEBI:33019"/>
        <dbReference type="ChEBI" id="CHEBI:37563"/>
        <dbReference type="ChEBI" id="CHEBI:58332"/>
        <dbReference type="ChEBI" id="CHEBI:58608"/>
        <dbReference type="EC" id="2.7.7.41"/>
    </reaction>
</comment>
<dbReference type="AlphaFoldDB" id="A0A4R6WYH1"/>
<dbReference type="InterPro" id="IPR000374">
    <property type="entry name" value="PC_trans"/>
</dbReference>
<dbReference type="PANTHER" id="PTHR43535">
    <property type="entry name" value="PHOSPHATIDATE CYTIDYLYLTRANSFERASE"/>
    <property type="match status" value="1"/>
</dbReference>
<dbReference type="EC" id="2.7.7.41" evidence="7"/>
<feature type="transmembrane region" description="Helical" evidence="8">
    <location>
        <begin position="179"/>
        <end position="197"/>
    </location>
</feature>
<keyword evidence="5 8" id="KW-1133">Transmembrane helix</keyword>
<gene>
    <name evidence="9" type="ORF">A8950_1050</name>
</gene>
<feature type="transmembrane region" description="Helical" evidence="8">
    <location>
        <begin position="144"/>
        <end position="167"/>
    </location>
</feature>
<comment type="subcellular location">
    <subcellularLocation>
        <location evidence="1">Membrane</location>
        <topology evidence="1">Multi-pass membrane protein</topology>
    </subcellularLocation>
</comment>
<organism evidence="9 10">
    <name type="scientific">Dongia mobilis</name>
    <dbReference type="NCBI Taxonomy" id="578943"/>
    <lineage>
        <taxon>Bacteria</taxon>
        <taxon>Pseudomonadati</taxon>
        <taxon>Pseudomonadota</taxon>
        <taxon>Alphaproteobacteria</taxon>
        <taxon>Rhodospirillales</taxon>
        <taxon>Dongiaceae</taxon>
        <taxon>Dongia</taxon>
    </lineage>
</organism>
<feature type="transmembrane region" description="Helical" evidence="8">
    <location>
        <begin position="218"/>
        <end position="236"/>
    </location>
</feature>
<dbReference type="Proteomes" id="UP000295783">
    <property type="component" value="Unassembled WGS sequence"/>
</dbReference>
<dbReference type="Pfam" id="PF01148">
    <property type="entry name" value="CTP_transf_1"/>
    <property type="match status" value="1"/>
</dbReference>